<dbReference type="Proteomes" id="UP000675920">
    <property type="component" value="Unplaced"/>
</dbReference>
<dbReference type="GO" id="GO:0005576">
    <property type="term" value="C:extracellular region"/>
    <property type="evidence" value="ECO:0007669"/>
    <property type="project" value="UniProtKB-SubCell"/>
</dbReference>
<reference evidence="9" key="1">
    <citation type="journal article" date="1994" name="J. Bacteriol.">
        <title>The Bacillus subtilis sigma D-dependent operon encoding the flagellar proteins FliD, FliS, and FliT.</title>
        <authorList>
            <person name="Chen L."/>
            <person name="Helmann J.D."/>
        </authorList>
    </citation>
    <scope>NUCLEOTIDE SEQUENCE</scope>
</reference>
<dbReference type="GO" id="GO:0071973">
    <property type="term" value="P:bacterial-type flagellum-dependent cell motility"/>
    <property type="evidence" value="ECO:0007669"/>
    <property type="project" value="TreeGrafter"/>
</dbReference>
<dbReference type="InterPro" id="IPR010809">
    <property type="entry name" value="FliD_C"/>
</dbReference>
<dbReference type="RefSeq" id="WP_034412266.1">
    <property type="nucleotide sequence ID" value="NZ_KI519499.1"/>
</dbReference>
<evidence type="ECO:0000259" key="6">
    <source>
        <dbReference type="Pfam" id="PF02465"/>
    </source>
</evidence>
<evidence type="ECO:0000256" key="2">
    <source>
        <dbReference type="ARBA" id="ARBA00011255"/>
    </source>
</evidence>
<protein>
    <recommendedName>
        <fullName evidence="5">Flagellar hook-associated protein 2</fullName>
        <shortName evidence="5">HAP2</shortName>
    </recommendedName>
    <alternativeName>
        <fullName evidence="5">Flagellar cap protein</fullName>
    </alternativeName>
</protein>
<dbReference type="GO" id="GO:0009421">
    <property type="term" value="C:bacterial-type flagellum filament cap"/>
    <property type="evidence" value="ECO:0007669"/>
    <property type="project" value="InterPro"/>
</dbReference>
<keyword evidence="3" id="KW-0175">Coiled coil</keyword>
<keyword evidence="4 5" id="KW-0975">Bacterial flagellum</keyword>
<accession>A0A8B6X7M1</accession>
<dbReference type="InterPro" id="IPR040026">
    <property type="entry name" value="FliD"/>
</dbReference>
<comment type="subunit">
    <text evidence="2 5">Homopentamer.</text>
</comment>
<dbReference type="GO" id="GO:0009424">
    <property type="term" value="C:bacterial-type flagellum hook"/>
    <property type="evidence" value="ECO:0007669"/>
    <property type="project" value="UniProtKB-UniRule"/>
</dbReference>
<evidence type="ECO:0000256" key="1">
    <source>
        <dbReference type="ARBA" id="ARBA00009764"/>
    </source>
</evidence>
<comment type="function">
    <text evidence="5">Required for morphogenesis and for the elongation of the flagellar filament by facilitating polymerization of the flagellin monomers at the tip of growing filament. Forms a capping structure, which prevents flagellin subunits (transported through the central channel of the flagellum) from leaking out without polymerization at the distal end.</text>
</comment>
<dbReference type="Pfam" id="PF02465">
    <property type="entry name" value="FliD_N"/>
    <property type="match status" value="1"/>
</dbReference>
<reference evidence="9" key="3">
    <citation type="journal article" date="2001" name="J. Clin. Microbiol.">
        <title>Molecular characterization of fliD gene encoding flagellar cap and its expression among Clostridium difficile isolates from different serogroups.</title>
        <authorList>
            <person name="Tasteyre A."/>
            <person name="Karjalainen T."/>
            <person name="Avesani V."/>
            <person name="Delmee M."/>
            <person name="Collignon A."/>
            <person name="Bourlioux P."/>
            <person name="Barc M.C."/>
        </authorList>
    </citation>
    <scope>NUCLEOTIDE SEQUENCE</scope>
</reference>
<evidence type="ECO:0000259" key="7">
    <source>
        <dbReference type="Pfam" id="PF07195"/>
    </source>
</evidence>
<feature type="domain" description="Flagellar hook-associated protein 2 N-terminal" evidence="6">
    <location>
        <begin position="13"/>
        <end position="109"/>
    </location>
</feature>
<comment type="similarity">
    <text evidence="1 5">Belongs to the FliD family.</text>
</comment>
<dbReference type="GO" id="GO:0007155">
    <property type="term" value="P:cell adhesion"/>
    <property type="evidence" value="ECO:0007669"/>
    <property type="project" value="InterPro"/>
</dbReference>
<sequence>MATGTISSAGIGSGLDVASLVSGLMQVEQGTLTNLKSQASSYQSKLSAYGQISSKLSALQTAARALKRPADLVSLSGTVVDTKVAAVSVGSGAVAGDYSLEVSQLARAQRTASAPFSSTTASVATGAGSLHIAFGTYNSTGNSFTANADRAAIDIAIPADQMTPIGIRNAINAGKQGVTASLINDASGTRLVITNDKTGENQAMKITATDPDGNDTDNAGLSSLAYDPTATAGSGKNATLMAAAQNAKFTLDGMSMSSTTNSVADVIDGVTLTLSGTNVGEPTTLSVTQDSGTALKSINALIDAYNAANSTMRSLTAYNASTKTAGALNGDAAVRGIQQQLRSTLTSAFGSGSMQRLADAGITIQTDGSLKLDSTKFNAAFKADNDAVTGLFTQDASGTAGKGLGGALDTLITSITGSTGVLAARTDGLNASIKRNSARQDAENTRLATVQASYQSQFTKLDTIVSQNNATMSYLTTQLAKL</sequence>
<reference evidence="9" key="4">
    <citation type="submission" date="2025-08" db="UniProtKB">
        <authorList>
            <consortium name="RefSeq"/>
        </authorList>
    </citation>
    <scope>IDENTIFICATION</scope>
</reference>
<feature type="domain" description="Flagellar hook-associated protein 2 C-terminal" evidence="7">
    <location>
        <begin position="244"/>
        <end position="470"/>
    </location>
</feature>
<comment type="subcellular location">
    <subcellularLocation>
        <location evidence="5">Secreted</location>
    </subcellularLocation>
    <subcellularLocation>
        <location evidence="5">Bacterial flagellum</location>
    </subcellularLocation>
</comment>
<evidence type="ECO:0000256" key="4">
    <source>
        <dbReference type="ARBA" id="ARBA00023143"/>
    </source>
</evidence>
<dbReference type="InterPro" id="IPR003481">
    <property type="entry name" value="FliD_N"/>
</dbReference>
<keyword evidence="9" id="KW-0966">Cell projection</keyword>
<evidence type="ECO:0000313" key="9">
    <source>
        <dbReference type="RefSeq" id="WP_034412266.1"/>
    </source>
</evidence>
<dbReference type="Pfam" id="PF07195">
    <property type="entry name" value="FliD_C"/>
    <property type="match status" value="1"/>
</dbReference>
<evidence type="ECO:0000313" key="8">
    <source>
        <dbReference type="Proteomes" id="UP000675920"/>
    </source>
</evidence>
<evidence type="ECO:0000256" key="5">
    <source>
        <dbReference type="RuleBase" id="RU362066"/>
    </source>
</evidence>
<gene>
    <name evidence="9" type="primary">fliD</name>
</gene>
<keyword evidence="9" id="KW-0969">Cilium</keyword>
<proteinExistence type="inferred from homology"/>
<keyword evidence="5" id="KW-0964">Secreted</keyword>
<reference evidence="9" key="2">
    <citation type="journal article" date="1998" name="Infect. Immun.">
        <title>The Pseudomonas aeruginosa flagellar cap protein, FliD, is responsible for mucin adhesion.</title>
        <authorList>
            <person name="Arora S.K."/>
            <person name="Ritchings B.W."/>
            <person name="Almira E.C."/>
            <person name="Lory S."/>
            <person name="Ramphal R."/>
        </authorList>
    </citation>
    <scope>NUCLEOTIDE SEQUENCE</scope>
</reference>
<organism evidence="8 9">
    <name type="scientific">Derxia gummosa DSM 723</name>
    <dbReference type="NCBI Taxonomy" id="1121388"/>
    <lineage>
        <taxon>Bacteria</taxon>
        <taxon>Pseudomonadati</taxon>
        <taxon>Pseudomonadota</taxon>
        <taxon>Betaproteobacteria</taxon>
        <taxon>Burkholderiales</taxon>
        <taxon>Alcaligenaceae</taxon>
        <taxon>Derxia</taxon>
    </lineage>
</organism>
<dbReference type="PANTHER" id="PTHR30288">
    <property type="entry name" value="FLAGELLAR CAP/ASSEMBLY PROTEIN FLID"/>
    <property type="match status" value="1"/>
</dbReference>
<evidence type="ECO:0000256" key="3">
    <source>
        <dbReference type="ARBA" id="ARBA00023054"/>
    </source>
</evidence>
<dbReference type="AlphaFoldDB" id="A0A8B6X7M1"/>
<keyword evidence="9" id="KW-0282">Flagellum</keyword>
<keyword evidence="8" id="KW-1185">Reference proteome</keyword>
<dbReference type="PANTHER" id="PTHR30288:SF0">
    <property type="entry name" value="FLAGELLAR HOOK-ASSOCIATED PROTEIN 2"/>
    <property type="match status" value="1"/>
</dbReference>
<name>A0A8B6X7M1_9BURK</name>
<dbReference type="OrthoDB" id="5980200at2"/>